<evidence type="ECO:0000313" key="4">
    <source>
        <dbReference type="Proteomes" id="UP000651112"/>
    </source>
</evidence>
<sequence>MNPIVRTIYRSNVWAFPIFALVFCVANGLFVKASIPSGQILLAALLFAIYYNWAYYIVLNVYWGRRKKRIFAGVAFVILLLTIEPSLELLIYSYFPLIDVYFDKYMLEEDYVHDISEFRQRWITALLVIFFAVIIRLALRLYRNKTIEAEESKQQKAKQDEEIKTLHDRLKARQLNTHFIENFVLIALHREKKQNKENVEMLTMLTDLMNYQLSMDNQQQTTNWQEEWDQVENLLQMAYYKDPNFVYEWAHDGGIADLEIVIPHGLLIMPLENAIKYGKNNAEWPFRMDFGRKNNRIYIRYTNYFDPVQRSRIKSTGKGFWLMEKRIAGGAWPIKLHKWEENHVFYVDIEIAC</sequence>
<keyword evidence="2" id="KW-0812">Transmembrane</keyword>
<dbReference type="InterPro" id="IPR050640">
    <property type="entry name" value="Bact_2-comp_sensor_kinase"/>
</dbReference>
<dbReference type="PANTHER" id="PTHR34220">
    <property type="entry name" value="SENSOR HISTIDINE KINASE YPDA"/>
    <property type="match status" value="1"/>
</dbReference>
<gene>
    <name evidence="3" type="ORF">H8B21_06560</name>
</gene>
<evidence type="ECO:0000256" key="2">
    <source>
        <dbReference type="SAM" id="Phobius"/>
    </source>
</evidence>
<feature type="transmembrane region" description="Helical" evidence="2">
    <location>
        <begin position="122"/>
        <end position="139"/>
    </location>
</feature>
<evidence type="ECO:0000256" key="1">
    <source>
        <dbReference type="SAM" id="Coils"/>
    </source>
</evidence>
<keyword evidence="2" id="KW-0472">Membrane</keyword>
<name>A0ABR7XPY8_9SPHI</name>
<feature type="transmembrane region" description="Helical" evidence="2">
    <location>
        <begin position="37"/>
        <end position="58"/>
    </location>
</feature>
<dbReference type="RefSeq" id="WP_190313017.1">
    <property type="nucleotide sequence ID" value="NZ_JACNYL010000002.1"/>
</dbReference>
<proteinExistence type="predicted"/>
<protein>
    <recommendedName>
        <fullName evidence="5">Histidine kinase</fullName>
    </recommendedName>
</protein>
<comment type="caution">
    <text evidence="3">The sequence shown here is derived from an EMBL/GenBank/DDBJ whole genome shotgun (WGS) entry which is preliminary data.</text>
</comment>
<feature type="transmembrane region" description="Helical" evidence="2">
    <location>
        <begin position="70"/>
        <end position="95"/>
    </location>
</feature>
<keyword evidence="4" id="KW-1185">Reference proteome</keyword>
<dbReference type="EMBL" id="JACNYL010000002">
    <property type="protein sequence ID" value="MBD1421231.1"/>
    <property type="molecule type" value="Genomic_DNA"/>
</dbReference>
<feature type="transmembrane region" description="Helical" evidence="2">
    <location>
        <begin position="12"/>
        <end position="31"/>
    </location>
</feature>
<keyword evidence="2" id="KW-1133">Transmembrane helix</keyword>
<evidence type="ECO:0008006" key="5">
    <source>
        <dbReference type="Google" id="ProtNLM"/>
    </source>
</evidence>
<accession>A0ABR7XPY8</accession>
<feature type="coiled-coil region" evidence="1">
    <location>
        <begin position="142"/>
        <end position="169"/>
    </location>
</feature>
<dbReference type="Proteomes" id="UP000651112">
    <property type="component" value="Unassembled WGS sequence"/>
</dbReference>
<organism evidence="3 4">
    <name type="scientific">Sphingobacterium chuzhouense</name>
    <dbReference type="NCBI Taxonomy" id="1742264"/>
    <lineage>
        <taxon>Bacteria</taxon>
        <taxon>Pseudomonadati</taxon>
        <taxon>Bacteroidota</taxon>
        <taxon>Sphingobacteriia</taxon>
        <taxon>Sphingobacteriales</taxon>
        <taxon>Sphingobacteriaceae</taxon>
        <taxon>Sphingobacterium</taxon>
    </lineage>
</organism>
<dbReference type="PANTHER" id="PTHR34220:SF7">
    <property type="entry name" value="SENSOR HISTIDINE KINASE YPDA"/>
    <property type="match status" value="1"/>
</dbReference>
<evidence type="ECO:0000313" key="3">
    <source>
        <dbReference type="EMBL" id="MBD1421231.1"/>
    </source>
</evidence>
<reference evidence="3 4" key="1">
    <citation type="submission" date="2020-08" db="EMBL/GenBank/DDBJ databases">
        <title>Sphingobacterium sp. DN00404 isolated from aquaculture water.</title>
        <authorList>
            <person name="Zhang M."/>
        </authorList>
    </citation>
    <scope>NUCLEOTIDE SEQUENCE [LARGE SCALE GENOMIC DNA]</scope>
    <source>
        <strain evidence="3 4">KCTC 42746</strain>
    </source>
</reference>
<keyword evidence="1" id="KW-0175">Coiled coil</keyword>